<dbReference type="Gene3D" id="3.30.200.20">
    <property type="entry name" value="Phosphorylase Kinase, domain 1"/>
    <property type="match status" value="1"/>
</dbReference>
<dbReference type="RefSeq" id="WP_121432515.1">
    <property type="nucleotide sequence ID" value="NZ_RBWU01000001.1"/>
</dbReference>
<keyword evidence="11" id="KW-0472">Membrane</keyword>
<keyword evidence="11" id="KW-0812">Transmembrane</keyword>
<dbReference type="PROSITE" id="PS00108">
    <property type="entry name" value="PROTEIN_KINASE_ST"/>
    <property type="match status" value="1"/>
</dbReference>
<comment type="catalytic activity">
    <reaction evidence="8">
        <text>L-seryl-[protein] + ATP = O-phospho-L-seryl-[protein] + ADP + H(+)</text>
        <dbReference type="Rhea" id="RHEA:17989"/>
        <dbReference type="Rhea" id="RHEA-COMP:9863"/>
        <dbReference type="Rhea" id="RHEA-COMP:11604"/>
        <dbReference type="ChEBI" id="CHEBI:15378"/>
        <dbReference type="ChEBI" id="CHEBI:29999"/>
        <dbReference type="ChEBI" id="CHEBI:30616"/>
        <dbReference type="ChEBI" id="CHEBI:83421"/>
        <dbReference type="ChEBI" id="CHEBI:456216"/>
        <dbReference type="EC" id="2.7.11.1"/>
    </reaction>
</comment>
<dbReference type="OrthoDB" id="4716121at2"/>
<feature type="domain" description="Protein kinase" evidence="12">
    <location>
        <begin position="9"/>
        <end position="253"/>
    </location>
</feature>
<reference evidence="13 14" key="1">
    <citation type="submission" date="2018-10" db="EMBL/GenBank/DDBJ databases">
        <title>Genomic Encyclopedia of Archaeal and Bacterial Type Strains, Phase II (KMG-II): from individual species to whole genera.</title>
        <authorList>
            <person name="Goeker M."/>
        </authorList>
    </citation>
    <scope>NUCLEOTIDE SEQUENCE [LARGE SCALE GENOMIC DNA]</scope>
    <source>
        <strain evidence="13 14">DSM 43383</strain>
    </source>
</reference>
<comment type="catalytic activity">
    <reaction evidence="7">
        <text>L-threonyl-[protein] + ATP = O-phospho-L-threonyl-[protein] + ADP + H(+)</text>
        <dbReference type="Rhea" id="RHEA:46608"/>
        <dbReference type="Rhea" id="RHEA-COMP:11060"/>
        <dbReference type="Rhea" id="RHEA-COMP:11605"/>
        <dbReference type="ChEBI" id="CHEBI:15378"/>
        <dbReference type="ChEBI" id="CHEBI:30013"/>
        <dbReference type="ChEBI" id="CHEBI:30616"/>
        <dbReference type="ChEBI" id="CHEBI:61977"/>
        <dbReference type="ChEBI" id="CHEBI:456216"/>
        <dbReference type="EC" id="2.7.11.1"/>
    </reaction>
</comment>
<dbReference type="PROSITE" id="PS00107">
    <property type="entry name" value="PROTEIN_KINASE_ATP"/>
    <property type="match status" value="1"/>
</dbReference>
<feature type="region of interest" description="Disordered" evidence="10">
    <location>
        <begin position="371"/>
        <end position="467"/>
    </location>
</feature>
<gene>
    <name evidence="13" type="ORF">BZB76_0348</name>
</gene>
<dbReference type="Proteomes" id="UP000274601">
    <property type="component" value="Unassembled WGS sequence"/>
</dbReference>
<evidence type="ECO:0000259" key="12">
    <source>
        <dbReference type="PROSITE" id="PS50011"/>
    </source>
</evidence>
<feature type="compositionally biased region" description="Acidic residues" evidence="10">
    <location>
        <begin position="823"/>
        <end position="837"/>
    </location>
</feature>
<keyword evidence="2 13" id="KW-0723">Serine/threonine-protein kinase</keyword>
<evidence type="ECO:0000313" key="14">
    <source>
        <dbReference type="Proteomes" id="UP000274601"/>
    </source>
</evidence>
<evidence type="ECO:0000256" key="9">
    <source>
        <dbReference type="PROSITE-ProRule" id="PRU10141"/>
    </source>
</evidence>
<dbReference type="PROSITE" id="PS50011">
    <property type="entry name" value="PROTEIN_KINASE_DOM"/>
    <property type="match status" value="1"/>
</dbReference>
<evidence type="ECO:0000256" key="8">
    <source>
        <dbReference type="ARBA" id="ARBA00048679"/>
    </source>
</evidence>
<evidence type="ECO:0000256" key="5">
    <source>
        <dbReference type="ARBA" id="ARBA00022777"/>
    </source>
</evidence>
<proteinExistence type="predicted"/>
<dbReference type="PANTHER" id="PTHR24361:SF433">
    <property type="entry name" value="PROTEIN KINASE DOMAIN-CONTAINING PROTEIN"/>
    <property type="match status" value="1"/>
</dbReference>
<dbReference type="Gene3D" id="2.60.40.10">
    <property type="entry name" value="Immunoglobulins"/>
    <property type="match status" value="2"/>
</dbReference>
<keyword evidence="4 9" id="KW-0547">Nucleotide-binding</keyword>
<dbReference type="InterPro" id="IPR017441">
    <property type="entry name" value="Protein_kinase_ATP_BS"/>
</dbReference>
<feature type="binding site" evidence="9">
    <location>
        <position position="38"/>
    </location>
    <ligand>
        <name>ATP</name>
        <dbReference type="ChEBI" id="CHEBI:30616"/>
    </ligand>
</feature>
<dbReference type="InterPro" id="IPR053235">
    <property type="entry name" value="Ser_Thr_kinase"/>
</dbReference>
<feature type="compositionally biased region" description="Basic residues" evidence="10">
    <location>
        <begin position="859"/>
        <end position="869"/>
    </location>
</feature>
<dbReference type="InterPro" id="IPR013783">
    <property type="entry name" value="Ig-like_fold"/>
</dbReference>
<dbReference type="Pfam" id="PF00069">
    <property type="entry name" value="Pkinase"/>
    <property type="match status" value="1"/>
</dbReference>
<dbReference type="SUPFAM" id="SSF56112">
    <property type="entry name" value="Protein kinase-like (PK-like)"/>
    <property type="match status" value="1"/>
</dbReference>
<keyword evidence="5 13" id="KW-0418">Kinase</keyword>
<feature type="region of interest" description="Disordered" evidence="10">
    <location>
        <begin position="562"/>
        <end position="581"/>
    </location>
</feature>
<dbReference type="CDD" id="cd14014">
    <property type="entry name" value="STKc_PknB_like"/>
    <property type="match status" value="1"/>
</dbReference>
<keyword evidence="11" id="KW-1133">Transmembrane helix</keyword>
<name>A0A495QXQ5_9ACTN</name>
<evidence type="ECO:0000313" key="13">
    <source>
        <dbReference type="EMBL" id="RKS78910.1"/>
    </source>
</evidence>
<accession>A0A495QXQ5</accession>
<protein>
    <recommendedName>
        <fullName evidence="1">non-specific serine/threonine protein kinase</fullName>
        <ecNumber evidence="1">2.7.11.1</ecNumber>
    </recommendedName>
</protein>
<sequence length="869" mass="89892">MSGWRVPGYTELGELGAGAHGRVVLARDDEAGTLVAIKYVATEERTAPRVPDEREARIMAAVDHPNVVRLHALVRGTTGIALVMDAVEGVSLTRLLRRHSTLPPEAALAVLKGSLLGLAAAHAAEVVHRDYKPDNVIVDDDGVSKLIDFGVASVSGEASVAGTAAYMAPEQCNGDPAGPAADVYAATCVFVECVAGRPPYRGDQDLVLMAQHVHQPVPVDLVPAALRGLVTRGMAKNPDERPPGAAEFVQELEAVAQEQYGEDWESRGVVVLGAAALALRSSGAGPGAAQGGTSIADTTLTTEAVAGPAAAGSVAAVASPSLRASARNAAMDQAKRPLRSNLALLCVGLLVLMALVGSGVWVLRDDTTIKEVSRPKPQPTQPAPTPTPPPTPAPSTPPPPTSAPPTPGPSTPVPPTPETSSAPSPGEKGGSRTVSKGGPTKSGGKDRPGETGGAPCPPFTLPSHDFGSVQMGRTVSEEFTFPRRACDNVQAMSVQGAGASAFGAPVLISCPPPGAESLCRFRVTFRPTEREGSYSATVVVPSVSGGTAVTLRLTGTAVRPAEPCPRRDVPIQSPEFDATEPGETDWKVVTIPWDSCFDADKIRLSDGSAFVLGEGSNCPASPGATCRVPVGFSPRTPGTFTTTLIVPDKTGRAAVTVPLTARTSRSCARGVAGEQYMFPKTRVGKRSGTVITIPWDWCYDAASMALTNTAAFHLKPPESCPQDAATCEALVIFAPTEPGEHSTTLKVSDRAGRLGATVTISGFALRAHSPGGRTPGGDGKEPCNPILRACPSTSGNPTGSPRDKPEEPPSEPAPKPEPRPEPEPEEPEPGEGSDEPDEPAKPEPEPEPSTAPSGIRPTHAGRGRVVPRK</sequence>
<dbReference type="GO" id="GO:0005737">
    <property type="term" value="C:cytoplasm"/>
    <property type="evidence" value="ECO:0007669"/>
    <property type="project" value="TreeGrafter"/>
</dbReference>
<evidence type="ECO:0000256" key="3">
    <source>
        <dbReference type="ARBA" id="ARBA00022679"/>
    </source>
</evidence>
<evidence type="ECO:0000256" key="11">
    <source>
        <dbReference type="SAM" id="Phobius"/>
    </source>
</evidence>
<evidence type="ECO:0000256" key="6">
    <source>
        <dbReference type="ARBA" id="ARBA00022840"/>
    </source>
</evidence>
<keyword evidence="14" id="KW-1185">Reference proteome</keyword>
<dbReference type="AlphaFoldDB" id="A0A495QXQ5"/>
<dbReference type="InterPro" id="IPR008271">
    <property type="entry name" value="Ser/Thr_kinase_AS"/>
</dbReference>
<evidence type="ECO:0000256" key="10">
    <source>
        <dbReference type="SAM" id="MobiDB-lite"/>
    </source>
</evidence>
<feature type="region of interest" description="Disordered" evidence="10">
    <location>
        <begin position="765"/>
        <end position="869"/>
    </location>
</feature>
<evidence type="ECO:0000256" key="2">
    <source>
        <dbReference type="ARBA" id="ARBA00022527"/>
    </source>
</evidence>
<evidence type="ECO:0000256" key="7">
    <source>
        <dbReference type="ARBA" id="ARBA00047899"/>
    </source>
</evidence>
<dbReference type="EMBL" id="RBWU01000001">
    <property type="protein sequence ID" value="RKS78910.1"/>
    <property type="molecule type" value="Genomic_DNA"/>
</dbReference>
<keyword evidence="3" id="KW-0808">Transferase</keyword>
<evidence type="ECO:0000256" key="4">
    <source>
        <dbReference type="ARBA" id="ARBA00022741"/>
    </source>
</evidence>
<dbReference type="EC" id="2.7.11.1" evidence="1"/>
<organism evidence="13 14">
    <name type="scientific">Actinomadura pelletieri DSM 43383</name>
    <dbReference type="NCBI Taxonomy" id="1120940"/>
    <lineage>
        <taxon>Bacteria</taxon>
        <taxon>Bacillati</taxon>
        <taxon>Actinomycetota</taxon>
        <taxon>Actinomycetes</taxon>
        <taxon>Streptosporangiales</taxon>
        <taxon>Thermomonosporaceae</taxon>
        <taxon>Actinomadura</taxon>
    </lineage>
</organism>
<keyword evidence="6 9" id="KW-0067">ATP-binding</keyword>
<feature type="compositionally biased region" description="Pro residues" evidence="10">
    <location>
        <begin position="376"/>
        <end position="417"/>
    </location>
</feature>
<feature type="transmembrane region" description="Helical" evidence="11">
    <location>
        <begin position="342"/>
        <end position="363"/>
    </location>
</feature>
<evidence type="ECO:0000256" key="1">
    <source>
        <dbReference type="ARBA" id="ARBA00012513"/>
    </source>
</evidence>
<dbReference type="GO" id="GO:0005975">
    <property type="term" value="P:carbohydrate metabolic process"/>
    <property type="evidence" value="ECO:0007669"/>
    <property type="project" value="UniProtKB-ARBA"/>
</dbReference>
<dbReference type="GO" id="GO:0004674">
    <property type="term" value="F:protein serine/threonine kinase activity"/>
    <property type="evidence" value="ECO:0007669"/>
    <property type="project" value="UniProtKB-KW"/>
</dbReference>
<comment type="caution">
    <text evidence="13">The sequence shown here is derived from an EMBL/GenBank/DDBJ whole genome shotgun (WGS) entry which is preliminary data.</text>
</comment>
<dbReference type="Gene3D" id="1.10.510.10">
    <property type="entry name" value="Transferase(Phosphotransferase) domain 1"/>
    <property type="match status" value="1"/>
</dbReference>
<dbReference type="GO" id="GO:0005524">
    <property type="term" value="F:ATP binding"/>
    <property type="evidence" value="ECO:0007669"/>
    <property type="project" value="UniProtKB-UniRule"/>
</dbReference>
<dbReference type="PANTHER" id="PTHR24361">
    <property type="entry name" value="MITOGEN-ACTIVATED KINASE KINASE KINASE"/>
    <property type="match status" value="1"/>
</dbReference>
<dbReference type="InterPro" id="IPR011009">
    <property type="entry name" value="Kinase-like_dom_sf"/>
</dbReference>
<dbReference type="InterPro" id="IPR000719">
    <property type="entry name" value="Prot_kinase_dom"/>
</dbReference>